<accession>A0ABV0CTN5</accession>
<sequence length="67" mass="7520">MRRALVLTSESARHPFRASLPPHVFARMGEVERRVPWHVRLGLSRADIESAAATYCTGFVAAFTFFA</sequence>
<dbReference type="RefSeq" id="WP_346783675.1">
    <property type="nucleotide sequence ID" value="NZ_JBDLBR010000001.1"/>
</dbReference>
<keyword evidence="2" id="KW-1185">Reference proteome</keyword>
<dbReference type="Proteomes" id="UP001484535">
    <property type="component" value="Unassembled WGS sequence"/>
</dbReference>
<organism evidence="1 2">
    <name type="scientific">Aurantiacibacter flavus</name>
    <dbReference type="NCBI Taxonomy" id="3145232"/>
    <lineage>
        <taxon>Bacteria</taxon>
        <taxon>Pseudomonadati</taxon>
        <taxon>Pseudomonadota</taxon>
        <taxon>Alphaproteobacteria</taxon>
        <taxon>Sphingomonadales</taxon>
        <taxon>Erythrobacteraceae</taxon>
        <taxon>Aurantiacibacter</taxon>
    </lineage>
</organism>
<evidence type="ECO:0000313" key="2">
    <source>
        <dbReference type="Proteomes" id="UP001484535"/>
    </source>
</evidence>
<proteinExistence type="predicted"/>
<gene>
    <name evidence="1" type="ORF">ABDJ38_03500</name>
</gene>
<protein>
    <submittedName>
        <fullName evidence="1">Uncharacterized protein</fullName>
    </submittedName>
</protein>
<evidence type="ECO:0000313" key="1">
    <source>
        <dbReference type="EMBL" id="MEN7536233.1"/>
    </source>
</evidence>
<dbReference type="EMBL" id="JBDLBR010000001">
    <property type="protein sequence ID" value="MEN7536233.1"/>
    <property type="molecule type" value="Genomic_DNA"/>
</dbReference>
<comment type="caution">
    <text evidence="1">The sequence shown here is derived from an EMBL/GenBank/DDBJ whole genome shotgun (WGS) entry which is preliminary data.</text>
</comment>
<reference evidence="1 2" key="1">
    <citation type="submission" date="2024-05" db="EMBL/GenBank/DDBJ databases">
        <authorList>
            <person name="Park S."/>
        </authorList>
    </citation>
    <scope>NUCLEOTIDE SEQUENCE [LARGE SCALE GENOMIC DNA]</scope>
    <source>
        <strain evidence="1 2">DGU5</strain>
    </source>
</reference>
<name>A0ABV0CTN5_9SPHN</name>